<dbReference type="PANTHER" id="PTHR23025">
    <property type="entry name" value="TRIACYLGLYCEROL LIPASE"/>
    <property type="match status" value="1"/>
</dbReference>
<keyword evidence="3" id="KW-1185">Reference proteome</keyword>
<organism evidence="2 3">
    <name type="scientific">Pelagovum pacificum</name>
    <dbReference type="NCBI Taxonomy" id="2588711"/>
    <lineage>
        <taxon>Bacteria</taxon>
        <taxon>Pseudomonadati</taxon>
        <taxon>Pseudomonadota</taxon>
        <taxon>Alphaproteobacteria</taxon>
        <taxon>Rhodobacterales</taxon>
        <taxon>Paracoccaceae</taxon>
        <taxon>Pelagovum</taxon>
    </lineage>
</organism>
<name>A0A5C5GDH1_9RHOB</name>
<dbReference type="SUPFAM" id="SSF53474">
    <property type="entry name" value="alpha/beta-Hydrolases"/>
    <property type="match status" value="1"/>
</dbReference>
<dbReference type="PANTHER" id="PTHR23025:SF4">
    <property type="entry name" value="ALPHA_BETA HYDROLASE FOLD-3 DOMAIN-CONTAINING PROTEIN"/>
    <property type="match status" value="1"/>
</dbReference>
<dbReference type="InterPro" id="IPR029058">
    <property type="entry name" value="AB_hydrolase_fold"/>
</dbReference>
<dbReference type="GO" id="GO:0004771">
    <property type="term" value="F:sterol ester esterase activity"/>
    <property type="evidence" value="ECO:0007669"/>
    <property type="project" value="TreeGrafter"/>
</dbReference>
<accession>A0A5C5GDH1</accession>
<proteinExistence type="predicted"/>
<comment type="caution">
    <text evidence="2">The sequence shown here is derived from an EMBL/GenBank/DDBJ whole genome shotgun (WGS) entry which is preliminary data.</text>
</comment>
<dbReference type="InterPro" id="IPR013094">
    <property type="entry name" value="AB_hydrolase_3"/>
</dbReference>
<feature type="domain" description="Alpha/beta hydrolase fold-3" evidence="1">
    <location>
        <begin position="71"/>
        <end position="268"/>
    </location>
</feature>
<evidence type="ECO:0000313" key="2">
    <source>
        <dbReference type="EMBL" id="TNY32214.1"/>
    </source>
</evidence>
<dbReference type="OrthoDB" id="9806180at2"/>
<dbReference type="GO" id="GO:0005829">
    <property type="term" value="C:cytosol"/>
    <property type="evidence" value="ECO:0007669"/>
    <property type="project" value="TreeGrafter"/>
</dbReference>
<protein>
    <submittedName>
        <fullName evidence="2">Alpha/beta hydrolase</fullName>
    </submittedName>
</protein>
<gene>
    <name evidence="2" type="ORF">FHY64_02645</name>
</gene>
<dbReference type="GO" id="GO:0019433">
    <property type="term" value="P:triglyceride catabolic process"/>
    <property type="evidence" value="ECO:0007669"/>
    <property type="project" value="TreeGrafter"/>
</dbReference>
<dbReference type="Pfam" id="PF07859">
    <property type="entry name" value="Abhydrolase_3"/>
    <property type="match status" value="1"/>
</dbReference>
<sequence>MTSSVDPAYQAASAPYATPELPFTADGIAGMRRERDRVLVDLAGWHADKVEITRDSHGAVHRPEEPKGWTLYLHGGGWVLGSSTTHGAIMTDLAATSGTVVVGPDYPLAPESPYPGALDMLETLVRERTSAEPGPWAVAGDSAGANLALGLALRLRDDKGPMPAALGLFYGCFRREFDTDSHRELGDGTFGLTTAKMRDYWSLYVGETDGSPYGDLSGMDASGLPPTIIRDAALDPLRDDGAWLDALLRKADVPVDRAVIPGVPHGFAHYTGLYTPAHQTVSEVGRFLRTTLDA</sequence>
<dbReference type="EMBL" id="VFFF01000001">
    <property type="protein sequence ID" value="TNY32214.1"/>
    <property type="molecule type" value="Genomic_DNA"/>
</dbReference>
<reference evidence="2 3" key="1">
    <citation type="submission" date="2019-06" db="EMBL/GenBank/DDBJ databases">
        <title>Genome of new Rhodobacteraceae sp. SM1903.</title>
        <authorList>
            <person name="Ren X."/>
        </authorList>
    </citation>
    <scope>NUCLEOTIDE SEQUENCE [LARGE SCALE GENOMIC DNA]</scope>
    <source>
        <strain evidence="2 3">SM1903</strain>
    </source>
</reference>
<evidence type="ECO:0000313" key="3">
    <source>
        <dbReference type="Proteomes" id="UP000314011"/>
    </source>
</evidence>
<dbReference type="AlphaFoldDB" id="A0A5C5GDH1"/>
<dbReference type="Proteomes" id="UP000314011">
    <property type="component" value="Unassembled WGS sequence"/>
</dbReference>
<dbReference type="Gene3D" id="3.40.50.1820">
    <property type="entry name" value="alpha/beta hydrolase"/>
    <property type="match status" value="1"/>
</dbReference>
<keyword evidence="2" id="KW-0378">Hydrolase</keyword>
<dbReference type="RefSeq" id="WP_140192894.1">
    <property type="nucleotide sequence ID" value="NZ_CP065915.1"/>
</dbReference>
<dbReference type="GO" id="GO:0004806">
    <property type="term" value="F:triacylglycerol lipase activity"/>
    <property type="evidence" value="ECO:0007669"/>
    <property type="project" value="TreeGrafter"/>
</dbReference>
<evidence type="ECO:0000259" key="1">
    <source>
        <dbReference type="Pfam" id="PF07859"/>
    </source>
</evidence>